<accession>A0AAE3MA28</accession>
<dbReference type="AlphaFoldDB" id="A0AAE3MA28"/>
<dbReference type="Pfam" id="PF07971">
    <property type="entry name" value="Glyco_hydro_92"/>
    <property type="match status" value="1"/>
</dbReference>
<gene>
    <name evidence="2" type="ORF">OM075_25585</name>
</gene>
<evidence type="ECO:0000313" key="2">
    <source>
        <dbReference type="EMBL" id="MCW3789848.1"/>
    </source>
</evidence>
<protein>
    <submittedName>
        <fullName evidence="2">Glycoside hydrolase family 92 protein</fullName>
    </submittedName>
</protein>
<feature type="domain" description="Glycosyl hydrolase family 92" evidence="1">
    <location>
        <begin position="1"/>
        <end position="83"/>
    </location>
</feature>
<organism evidence="2 3">
    <name type="scientific">Plebeiibacterium sediminum</name>
    <dbReference type="NCBI Taxonomy" id="2992112"/>
    <lineage>
        <taxon>Bacteria</taxon>
        <taxon>Pseudomonadati</taxon>
        <taxon>Bacteroidota</taxon>
        <taxon>Bacteroidia</taxon>
        <taxon>Marinilabiliales</taxon>
        <taxon>Marinilabiliaceae</taxon>
        <taxon>Plebeiibacterium</taxon>
    </lineage>
</organism>
<comment type="caution">
    <text evidence="2">The sequence shown here is derived from an EMBL/GenBank/DDBJ whole genome shotgun (WGS) entry which is preliminary data.</text>
</comment>
<sequence>GEMSSWYVLNAIGLYTYSPADPEYIITVPKFENTEFNLRDQSFRIKRIGEGEEITRITYGCKTIDGYFITHEQLQQGKELVINTK</sequence>
<reference evidence="2" key="1">
    <citation type="submission" date="2022-10" db="EMBL/GenBank/DDBJ databases">
        <authorList>
            <person name="Yu W.X."/>
        </authorList>
    </citation>
    <scope>NUCLEOTIDE SEQUENCE</scope>
    <source>
        <strain evidence="2">AAT</strain>
    </source>
</reference>
<name>A0AAE3MA28_9BACT</name>
<dbReference type="RefSeq" id="WP_301193384.1">
    <property type="nucleotide sequence ID" value="NZ_JAPDPJ010000301.1"/>
</dbReference>
<dbReference type="GO" id="GO:0016787">
    <property type="term" value="F:hydrolase activity"/>
    <property type="evidence" value="ECO:0007669"/>
    <property type="project" value="UniProtKB-KW"/>
</dbReference>
<dbReference type="Proteomes" id="UP001209229">
    <property type="component" value="Unassembled WGS sequence"/>
</dbReference>
<evidence type="ECO:0000313" key="3">
    <source>
        <dbReference type="Proteomes" id="UP001209229"/>
    </source>
</evidence>
<keyword evidence="2" id="KW-0378">Hydrolase</keyword>
<evidence type="ECO:0000259" key="1">
    <source>
        <dbReference type="Pfam" id="PF07971"/>
    </source>
</evidence>
<dbReference type="Gene3D" id="3.30.2080.10">
    <property type="entry name" value="GH92 mannosidase domain"/>
    <property type="match status" value="1"/>
</dbReference>
<proteinExistence type="predicted"/>
<dbReference type="InterPro" id="IPR012939">
    <property type="entry name" value="Glyco_hydro_92"/>
</dbReference>
<keyword evidence="3" id="KW-1185">Reference proteome</keyword>
<feature type="non-terminal residue" evidence="2">
    <location>
        <position position="1"/>
    </location>
</feature>
<dbReference type="EMBL" id="JAPDPJ010000301">
    <property type="protein sequence ID" value="MCW3789848.1"/>
    <property type="molecule type" value="Genomic_DNA"/>
</dbReference>